<protein>
    <submittedName>
        <fullName evidence="1">AAA family ATPase</fullName>
    </submittedName>
</protein>
<comment type="caution">
    <text evidence="1">The sequence shown here is derived from an EMBL/GenBank/DDBJ whole genome shotgun (WGS) entry which is preliminary data.</text>
</comment>
<accession>A0ABW0VTL6</accession>
<keyword evidence="2" id="KW-1185">Reference proteome</keyword>
<evidence type="ECO:0000313" key="1">
    <source>
        <dbReference type="EMBL" id="MFC5649242.1"/>
    </source>
</evidence>
<reference evidence="2" key="1">
    <citation type="journal article" date="2019" name="Int. J. Syst. Evol. Microbiol.">
        <title>The Global Catalogue of Microorganisms (GCM) 10K type strain sequencing project: providing services to taxonomists for standard genome sequencing and annotation.</title>
        <authorList>
            <consortium name="The Broad Institute Genomics Platform"/>
            <consortium name="The Broad Institute Genome Sequencing Center for Infectious Disease"/>
            <person name="Wu L."/>
            <person name="Ma J."/>
        </authorList>
    </citation>
    <scope>NUCLEOTIDE SEQUENCE [LARGE SCALE GENOMIC DNA]</scope>
    <source>
        <strain evidence="2">CGMCC 1.3240</strain>
    </source>
</reference>
<proteinExistence type="predicted"/>
<dbReference type="RefSeq" id="WP_379187752.1">
    <property type="nucleotide sequence ID" value="NZ_JBHSOW010000032.1"/>
</dbReference>
<sequence length="196" mass="21948">MRKLIFVLGGAGAGKTTVAKAFAAARGAAFFDMDTLLRPAAAAIMSQAGLDPEDRDSAEYKRLCRDLGYRITMDAALENIAIGTDALVVGPFTKETKDRYWLERELSSIGASPETVDVKVIIVHLQDELMYRQRIEARGSALDKWKLENWETFRHSLAPRKIEWNIDAASILFYDNSAVMSDHDLARLERFVYGES</sequence>
<dbReference type="SUPFAM" id="SSF52540">
    <property type="entry name" value="P-loop containing nucleoside triphosphate hydrolases"/>
    <property type="match status" value="1"/>
</dbReference>
<dbReference type="Gene3D" id="3.40.50.300">
    <property type="entry name" value="P-loop containing nucleotide triphosphate hydrolases"/>
    <property type="match status" value="1"/>
</dbReference>
<gene>
    <name evidence="1" type="ORF">ACFPYJ_08890</name>
</gene>
<dbReference type="EMBL" id="JBHSOW010000032">
    <property type="protein sequence ID" value="MFC5649242.1"/>
    <property type="molecule type" value="Genomic_DNA"/>
</dbReference>
<name>A0ABW0VTL6_9BACL</name>
<evidence type="ECO:0000313" key="2">
    <source>
        <dbReference type="Proteomes" id="UP001596047"/>
    </source>
</evidence>
<dbReference type="Proteomes" id="UP001596047">
    <property type="component" value="Unassembled WGS sequence"/>
</dbReference>
<dbReference type="InterPro" id="IPR027417">
    <property type="entry name" value="P-loop_NTPase"/>
</dbReference>
<organism evidence="1 2">
    <name type="scientific">Paenibacillus solisilvae</name>
    <dbReference type="NCBI Taxonomy" id="2486751"/>
    <lineage>
        <taxon>Bacteria</taxon>
        <taxon>Bacillati</taxon>
        <taxon>Bacillota</taxon>
        <taxon>Bacilli</taxon>
        <taxon>Bacillales</taxon>
        <taxon>Paenibacillaceae</taxon>
        <taxon>Paenibacillus</taxon>
    </lineage>
</organism>